<evidence type="ECO:0000313" key="1">
    <source>
        <dbReference type="EMBL" id="KAJ1354090.1"/>
    </source>
</evidence>
<reference evidence="1" key="1">
    <citation type="submission" date="2021-06" db="EMBL/GenBank/DDBJ databases">
        <title>Parelaphostrongylus tenuis whole genome reference sequence.</title>
        <authorList>
            <person name="Garwood T.J."/>
            <person name="Larsen P.A."/>
            <person name="Fountain-Jones N.M."/>
            <person name="Garbe J.R."/>
            <person name="Macchietto M.G."/>
            <person name="Kania S.A."/>
            <person name="Gerhold R.W."/>
            <person name="Richards J.E."/>
            <person name="Wolf T.M."/>
        </authorList>
    </citation>
    <scope>NUCLEOTIDE SEQUENCE</scope>
    <source>
        <strain evidence="1">MNPRO001-30</strain>
        <tissue evidence="1">Meninges</tissue>
    </source>
</reference>
<dbReference type="EMBL" id="JAHQIW010001965">
    <property type="protein sequence ID" value="KAJ1354090.1"/>
    <property type="molecule type" value="Genomic_DNA"/>
</dbReference>
<proteinExistence type="predicted"/>
<name>A0AAD5M8L0_PARTN</name>
<accession>A0AAD5M8L0</accession>
<evidence type="ECO:0000313" key="2">
    <source>
        <dbReference type="Proteomes" id="UP001196413"/>
    </source>
</evidence>
<gene>
    <name evidence="1" type="ORF">KIN20_010908</name>
</gene>
<dbReference type="AlphaFoldDB" id="A0AAD5M8L0"/>
<sequence>MVRLIAAARLSKALFTNEKTFTVEPLHNRQNRCQLLKGQQLQNHGSQSCSGLCDALGQNLRHWKDAVGLHHQKRQNQRRQLSAPYFTGRTGDIEYSTLPRRQNHALARLSSCTFGPINDFHLFPGFWSDEIWPSYSADLNPLDYSLLSY</sequence>
<protein>
    <submittedName>
        <fullName evidence="1">Uncharacterized protein</fullName>
    </submittedName>
</protein>
<comment type="caution">
    <text evidence="1">The sequence shown here is derived from an EMBL/GenBank/DDBJ whole genome shotgun (WGS) entry which is preliminary data.</text>
</comment>
<dbReference type="Proteomes" id="UP001196413">
    <property type="component" value="Unassembled WGS sequence"/>
</dbReference>
<keyword evidence="2" id="KW-1185">Reference proteome</keyword>
<organism evidence="1 2">
    <name type="scientific">Parelaphostrongylus tenuis</name>
    <name type="common">Meningeal worm</name>
    <dbReference type="NCBI Taxonomy" id="148309"/>
    <lineage>
        <taxon>Eukaryota</taxon>
        <taxon>Metazoa</taxon>
        <taxon>Ecdysozoa</taxon>
        <taxon>Nematoda</taxon>
        <taxon>Chromadorea</taxon>
        <taxon>Rhabditida</taxon>
        <taxon>Rhabditina</taxon>
        <taxon>Rhabditomorpha</taxon>
        <taxon>Strongyloidea</taxon>
        <taxon>Metastrongylidae</taxon>
        <taxon>Parelaphostrongylus</taxon>
    </lineage>
</organism>